<keyword evidence="6" id="KW-0843">Virulence</keyword>
<keyword evidence="4" id="KW-0134">Cell wall</keyword>
<dbReference type="EMBL" id="JBHTIR010004327">
    <property type="protein sequence ID" value="MFD0857000.1"/>
    <property type="molecule type" value="Genomic_DNA"/>
</dbReference>
<feature type="non-terminal residue" evidence="10">
    <location>
        <position position="333"/>
    </location>
</feature>
<keyword evidence="4" id="KW-0964">Secreted</keyword>
<evidence type="ECO:0000256" key="9">
    <source>
        <dbReference type="SAM" id="SignalP"/>
    </source>
</evidence>
<organism evidence="10 11">
    <name type="scientific">Actinomadura adrarensis</name>
    <dbReference type="NCBI Taxonomy" id="1819600"/>
    <lineage>
        <taxon>Bacteria</taxon>
        <taxon>Bacillati</taxon>
        <taxon>Actinomycetota</taxon>
        <taxon>Actinomycetes</taxon>
        <taxon>Streptosporangiales</taxon>
        <taxon>Thermomonosporaceae</taxon>
        <taxon>Actinomadura</taxon>
    </lineage>
</organism>
<dbReference type="EC" id="3.1.4.3" evidence="3"/>
<comment type="similarity">
    <text evidence="2">Belongs to the bacterial phospholipase C family.</text>
</comment>
<evidence type="ECO:0000313" key="10">
    <source>
        <dbReference type="EMBL" id="MFD0857000.1"/>
    </source>
</evidence>
<keyword evidence="11" id="KW-1185">Reference proteome</keyword>
<evidence type="ECO:0000256" key="5">
    <source>
        <dbReference type="ARBA" id="ARBA00022801"/>
    </source>
</evidence>
<evidence type="ECO:0000256" key="6">
    <source>
        <dbReference type="ARBA" id="ARBA00023026"/>
    </source>
</evidence>
<dbReference type="Gene3D" id="3.40.720.10">
    <property type="entry name" value="Alkaline Phosphatase, subunit A"/>
    <property type="match status" value="2"/>
</dbReference>
<comment type="subcellular location">
    <subcellularLocation>
        <location evidence="1">Secreted</location>
        <location evidence="1">Cell wall</location>
    </subcellularLocation>
</comment>
<evidence type="ECO:0000256" key="2">
    <source>
        <dbReference type="ARBA" id="ARBA00009717"/>
    </source>
</evidence>
<dbReference type="InterPro" id="IPR007312">
    <property type="entry name" value="Phosphoesterase"/>
</dbReference>
<reference evidence="11" key="1">
    <citation type="journal article" date="2019" name="Int. J. Syst. Evol. Microbiol.">
        <title>The Global Catalogue of Microorganisms (GCM) 10K type strain sequencing project: providing services to taxonomists for standard genome sequencing and annotation.</title>
        <authorList>
            <consortium name="The Broad Institute Genomics Platform"/>
            <consortium name="The Broad Institute Genome Sequencing Center for Infectious Disease"/>
            <person name="Wu L."/>
            <person name="Ma J."/>
        </authorList>
    </citation>
    <scope>NUCLEOTIDE SEQUENCE [LARGE SCALE GENOMIC DNA]</scope>
    <source>
        <strain evidence="11">JCM 31696</strain>
    </source>
</reference>
<dbReference type="Proteomes" id="UP001597083">
    <property type="component" value="Unassembled WGS sequence"/>
</dbReference>
<evidence type="ECO:0000256" key="3">
    <source>
        <dbReference type="ARBA" id="ARBA00012018"/>
    </source>
</evidence>
<comment type="caution">
    <text evidence="10">The sequence shown here is derived from an EMBL/GenBank/DDBJ whole genome shotgun (WGS) entry which is preliminary data.</text>
</comment>
<proteinExistence type="inferred from homology"/>
<dbReference type="PANTHER" id="PTHR31956">
    <property type="entry name" value="NON-SPECIFIC PHOSPHOLIPASE C4-RELATED"/>
    <property type="match status" value="1"/>
</dbReference>
<evidence type="ECO:0000256" key="8">
    <source>
        <dbReference type="SAM" id="MobiDB-lite"/>
    </source>
</evidence>
<evidence type="ECO:0000256" key="1">
    <source>
        <dbReference type="ARBA" id="ARBA00004191"/>
    </source>
</evidence>
<evidence type="ECO:0000256" key="4">
    <source>
        <dbReference type="ARBA" id="ARBA00022512"/>
    </source>
</evidence>
<accession>A0ABW3CR27</accession>
<name>A0ABW3CR27_9ACTN</name>
<sequence length="333" mass="36554">MTQGLSRRRFLASGAGVAAGAAAFSVLPPSVHAALARPVKGGGLKAIKHVVFLMQENGWVAAKSSATMAYLDRQDMPLQYELADTFTICDAYHCSVPTSTSPNRNYFVSGYTGCEADGSRAVMNASYSDTHPGYTWPTYAELLERAGVSWKVYQEWDNFTDNNIEFFARFRAIAKKVIPAEYLSIESFYGAVRRADAVTRERLLSGLEEKVALLPADERKLYELALRRNEPGSLAANFRADIEAGKLPKVTYLVPSSVESEHPGDSSPIQSARIIYDVLDAIASNPEVWDSTALFITYDENDGLFDHVPPPRPPESVQDEHVGDLPLGLGNRV</sequence>
<evidence type="ECO:0000256" key="7">
    <source>
        <dbReference type="ARBA" id="ARBA00048421"/>
    </source>
</evidence>
<feature type="chain" id="PRO_5046951179" description="phospholipase C" evidence="9">
    <location>
        <begin position="34"/>
        <end position="333"/>
    </location>
</feature>
<comment type="catalytic activity">
    <reaction evidence="7">
        <text>a 1,2-diacyl-sn-glycero-3-phosphocholine + H2O = phosphocholine + a 1,2-diacyl-sn-glycerol + H(+)</text>
        <dbReference type="Rhea" id="RHEA:10604"/>
        <dbReference type="ChEBI" id="CHEBI:15377"/>
        <dbReference type="ChEBI" id="CHEBI:15378"/>
        <dbReference type="ChEBI" id="CHEBI:17815"/>
        <dbReference type="ChEBI" id="CHEBI:57643"/>
        <dbReference type="ChEBI" id="CHEBI:295975"/>
        <dbReference type="EC" id="3.1.4.3"/>
    </reaction>
    <physiologicalReaction direction="left-to-right" evidence="7">
        <dbReference type="Rhea" id="RHEA:10605"/>
    </physiologicalReaction>
</comment>
<gene>
    <name evidence="10" type="ORF">ACFQ07_32525</name>
</gene>
<dbReference type="PANTHER" id="PTHR31956:SF1">
    <property type="entry name" value="NON-SPECIFIC PHOSPHOLIPASE C1"/>
    <property type="match status" value="1"/>
</dbReference>
<dbReference type="InterPro" id="IPR017850">
    <property type="entry name" value="Alkaline_phosphatase_core_sf"/>
</dbReference>
<feature type="signal peptide" evidence="9">
    <location>
        <begin position="1"/>
        <end position="33"/>
    </location>
</feature>
<feature type="region of interest" description="Disordered" evidence="8">
    <location>
        <begin position="309"/>
        <end position="333"/>
    </location>
</feature>
<protein>
    <recommendedName>
        <fullName evidence="3">phospholipase C</fullName>
        <ecNumber evidence="3">3.1.4.3</ecNumber>
    </recommendedName>
</protein>
<dbReference type="Pfam" id="PF04185">
    <property type="entry name" value="Phosphoesterase"/>
    <property type="match status" value="1"/>
</dbReference>
<keyword evidence="5" id="KW-0378">Hydrolase</keyword>
<keyword evidence="9" id="KW-0732">Signal</keyword>
<evidence type="ECO:0000313" key="11">
    <source>
        <dbReference type="Proteomes" id="UP001597083"/>
    </source>
</evidence>
<dbReference type="PROSITE" id="PS51318">
    <property type="entry name" value="TAT"/>
    <property type="match status" value="1"/>
</dbReference>
<dbReference type="InterPro" id="IPR006311">
    <property type="entry name" value="TAT_signal"/>
</dbReference>